<dbReference type="InterPro" id="IPR000182">
    <property type="entry name" value="GNAT_dom"/>
</dbReference>
<dbReference type="Proteomes" id="UP000218366">
    <property type="component" value="Unassembled WGS sequence"/>
</dbReference>
<dbReference type="OrthoDB" id="6293260at2"/>
<dbReference type="InterPro" id="IPR051531">
    <property type="entry name" value="N-acetyltransferase"/>
</dbReference>
<sequence>MIRTERLILRDWREADVAPFAAMGRDPEVMAYLGPMLDTHEVRAAIERQRGYQATLGHCFWALERLEDGAFLGFCGLKPGAAGTPIEGEVEIGWRLARDAWGQGYAREAAAASLDWGWARGMPRITAITVPANVRSWGLMERLGMRRLPDQDFAHPALAPDDPLSRHIVYAIDRPA</sequence>
<dbReference type="EMBL" id="NWMW01000001">
    <property type="protein sequence ID" value="PCD03455.1"/>
    <property type="molecule type" value="Genomic_DNA"/>
</dbReference>
<comment type="caution">
    <text evidence="2">The sequence shown here is derived from an EMBL/GenBank/DDBJ whole genome shotgun (WGS) entry which is preliminary data.</text>
</comment>
<keyword evidence="2" id="KW-0808">Transferase</keyword>
<keyword evidence="3" id="KW-1185">Reference proteome</keyword>
<evidence type="ECO:0000313" key="3">
    <source>
        <dbReference type="Proteomes" id="UP000218366"/>
    </source>
</evidence>
<dbReference type="Pfam" id="PF13302">
    <property type="entry name" value="Acetyltransf_3"/>
    <property type="match status" value="1"/>
</dbReference>
<proteinExistence type="predicted"/>
<dbReference type="PROSITE" id="PS51186">
    <property type="entry name" value="GNAT"/>
    <property type="match status" value="1"/>
</dbReference>
<dbReference type="InterPro" id="IPR016181">
    <property type="entry name" value="Acyl_CoA_acyltransferase"/>
</dbReference>
<protein>
    <submittedName>
        <fullName evidence="2">GNAT family N-acetyltransferase</fullName>
    </submittedName>
</protein>
<dbReference type="AlphaFoldDB" id="A0A2A4B689"/>
<dbReference type="GO" id="GO:0016747">
    <property type="term" value="F:acyltransferase activity, transferring groups other than amino-acyl groups"/>
    <property type="evidence" value="ECO:0007669"/>
    <property type="project" value="InterPro"/>
</dbReference>
<name>A0A2A4B689_9SPHN</name>
<gene>
    <name evidence="2" type="ORF">COC42_03475</name>
</gene>
<dbReference type="PANTHER" id="PTHR43792:SF1">
    <property type="entry name" value="N-ACETYLTRANSFERASE DOMAIN-CONTAINING PROTEIN"/>
    <property type="match status" value="1"/>
</dbReference>
<dbReference type="RefSeq" id="WP_096341856.1">
    <property type="nucleotide sequence ID" value="NZ_NWMW01000001.1"/>
</dbReference>
<reference evidence="2 3" key="1">
    <citation type="submission" date="2017-09" db="EMBL/GenBank/DDBJ databases">
        <title>Sphingomonas spermidinifaciens 9NM-10, whole genome shotgun sequence.</title>
        <authorList>
            <person name="Feng G."/>
            <person name="Zhu H."/>
        </authorList>
    </citation>
    <scope>NUCLEOTIDE SEQUENCE [LARGE SCALE GENOMIC DNA]</scope>
    <source>
        <strain evidence="2 3">9NM-10</strain>
    </source>
</reference>
<dbReference type="SUPFAM" id="SSF55729">
    <property type="entry name" value="Acyl-CoA N-acyltransferases (Nat)"/>
    <property type="match status" value="1"/>
</dbReference>
<dbReference type="PANTHER" id="PTHR43792">
    <property type="entry name" value="GNAT FAMILY, PUTATIVE (AFU_ORTHOLOGUE AFUA_3G00765)-RELATED-RELATED"/>
    <property type="match status" value="1"/>
</dbReference>
<evidence type="ECO:0000313" key="2">
    <source>
        <dbReference type="EMBL" id="PCD03455.1"/>
    </source>
</evidence>
<evidence type="ECO:0000259" key="1">
    <source>
        <dbReference type="PROSITE" id="PS51186"/>
    </source>
</evidence>
<feature type="domain" description="N-acetyltransferase" evidence="1">
    <location>
        <begin position="7"/>
        <end position="175"/>
    </location>
</feature>
<dbReference type="Gene3D" id="3.40.630.30">
    <property type="match status" value="1"/>
</dbReference>
<accession>A0A2A4B689</accession>
<organism evidence="2 3">
    <name type="scientific">Sphingomonas spermidinifaciens</name>
    <dbReference type="NCBI Taxonomy" id="1141889"/>
    <lineage>
        <taxon>Bacteria</taxon>
        <taxon>Pseudomonadati</taxon>
        <taxon>Pseudomonadota</taxon>
        <taxon>Alphaproteobacteria</taxon>
        <taxon>Sphingomonadales</taxon>
        <taxon>Sphingomonadaceae</taxon>
        <taxon>Sphingomonas</taxon>
    </lineage>
</organism>